<dbReference type="PANTHER" id="PTHR10907:SF47">
    <property type="entry name" value="REGUCALCIN"/>
    <property type="match status" value="1"/>
</dbReference>
<protein>
    <submittedName>
        <fullName evidence="5">Calcium-binding protein</fullName>
    </submittedName>
</protein>
<dbReference type="OrthoDB" id="2633250at2"/>
<feature type="binding site" evidence="3">
    <location>
        <position position="147"/>
    </location>
    <ligand>
        <name>a divalent metal cation</name>
        <dbReference type="ChEBI" id="CHEBI:60240"/>
    </ligand>
</feature>
<reference evidence="5 6" key="1">
    <citation type="submission" date="2018-03" db="EMBL/GenBank/DDBJ databases">
        <title>The draft genome of Mesorhizobium sp. 6GN-30.</title>
        <authorList>
            <person name="Liu L."/>
            <person name="Li L."/>
            <person name="Wang T."/>
            <person name="Zhang X."/>
            <person name="Liang L."/>
        </authorList>
    </citation>
    <scope>NUCLEOTIDE SEQUENCE [LARGE SCALE GENOMIC DNA]</scope>
    <source>
        <strain evidence="5 6">6GN30</strain>
    </source>
</reference>
<name>A0A2P7SPC4_9HYPH</name>
<sequence length="292" mass="32000">MKIEVVVDVKTTLGEGPLWDVEQQRLYWIDAAGMRVFRATHDGREIRAWDVPSRVGSIAIRKDGKGAICSLAKGFHALDFGTGECPLVAEIETARPTNWINDGKVDRRGRFFAGTMDSQETGPYGALYRLDPDFTVTQMETGIIVSNGPCWSPDGDIFYFADSWSGEIWAYDYDQETGSVSNRRTFTKIDTSRGGAADGSTVDAEGFLWNAQVYDGKLVRYAPDGSVDRVIDMPVKKVTSVMFGGPNLDILYVTSMAKPPLPRFPGDGVLRGSLFAIHGLGIKGVPEPRFAG</sequence>
<dbReference type="InterPro" id="IPR005511">
    <property type="entry name" value="SMP-30"/>
</dbReference>
<dbReference type="InterPro" id="IPR011042">
    <property type="entry name" value="6-blade_b-propeller_TolB-like"/>
</dbReference>
<evidence type="ECO:0000256" key="3">
    <source>
        <dbReference type="PIRSR" id="PIRSR605511-2"/>
    </source>
</evidence>
<dbReference type="SUPFAM" id="SSF63829">
    <property type="entry name" value="Calcium-dependent phosphotriesterase"/>
    <property type="match status" value="1"/>
</dbReference>
<evidence type="ECO:0000256" key="1">
    <source>
        <dbReference type="ARBA" id="ARBA00008853"/>
    </source>
</evidence>
<feature type="active site" description="Proton donor/acceptor" evidence="2">
    <location>
        <position position="198"/>
    </location>
</feature>
<comment type="similarity">
    <text evidence="1">Belongs to the SMP-30/CGR1 family.</text>
</comment>
<dbReference type="RefSeq" id="WP_106771056.1">
    <property type="nucleotide sequence ID" value="NZ_PXYK01000004.1"/>
</dbReference>
<dbReference type="InterPro" id="IPR013658">
    <property type="entry name" value="SGL"/>
</dbReference>
<dbReference type="Proteomes" id="UP000241229">
    <property type="component" value="Unassembled WGS sequence"/>
</dbReference>
<dbReference type="GO" id="GO:0019853">
    <property type="term" value="P:L-ascorbic acid biosynthetic process"/>
    <property type="evidence" value="ECO:0007669"/>
    <property type="project" value="TreeGrafter"/>
</dbReference>
<dbReference type="Pfam" id="PF08450">
    <property type="entry name" value="SGL"/>
    <property type="match status" value="1"/>
</dbReference>
<comment type="caution">
    <text evidence="5">The sequence shown here is derived from an EMBL/GenBank/DDBJ whole genome shotgun (WGS) entry which is preliminary data.</text>
</comment>
<dbReference type="PANTHER" id="PTHR10907">
    <property type="entry name" value="REGUCALCIN"/>
    <property type="match status" value="1"/>
</dbReference>
<dbReference type="PRINTS" id="PR01790">
    <property type="entry name" value="SMP30FAMILY"/>
</dbReference>
<accession>A0A2P7SPC4</accession>
<feature type="domain" description="SMP-30/Gluconolactonase/LRE-like region" evidence="4">
    <location>
        <begin position="13"/>
        <end position="256"/>
    </location>
</feature>
<keyword evidence="3" id="KW-0862">Zinc</keyword>
<organism evidence="5 6">
    <name type="scientific">Kumtagia ephedrae</name>
    <dbReference type="NCBI Taxonomy" id="2116701"/>
    <lineage>
        <taxon>Bacteria</taxon>
        <taxon>Pseudomonadati</taxon>
        <taxon>Pseudomonadota</taxon>
        <taxon>Alphaproteobacteria</taxon>
        <taxon>Hyphomicrobiales</taxon>
        <taxon>Phyllobacteriaceae</taxon>
        <taxon>Kumtagia</taxon>
    </lineage>
</organism>
<keyword evidence="3" id="KW-0479">Metal-binding</keyword>
<dbReference type="EMBL" id="PXYK01000004">
    <property type="protein sequence ID" value="PSJ64312.1"/>
    <property type="molecule type" value="Genomic_DNA"/>
</dbReference>
<gene>
    <name evidence="5" type="ORF">C7I84_04975</name>
</gene>
<keyword evidence="6" id="KW-1185">Reference proteome</keyword>
<dbReference type="GO" id="GO:0005509">
    <property type="term" value="F:calcium ion binding"/>
    <property type="evidence" value="ECO:0007669"/>
    <property type="project" value="TreeGrafter"/>
</dbReference>
<dbReference type="Gene3D" id="2.120.10.30">
    <property type="entry name" value="TolB, C-terminal domain"/>
    <property type="match status" value="1"/>
</dbReference>
<evidence type="ECO:0000256" key="2">
    <source>
        <dbReference type="PIRSR" id="PIRSR605511-1"/>
    </source>
</evidence>
<feature type="binding site" evidence="3">
    <location>
        <position position="15"/>
    </location>
    <ligand>
        <name>a divalent metal cation</name>
        <dbReference type="ChEBI" id="CHEBI:60240"/>
    </ligand>
</feature>
<dbReference type="AlphaFoldDB" id="A0A2P7SPC4"/>
<proteinExistence type="inferred from homology"/>
<feature type="binding site" evidence="3">
    <location>
        <position position="101"/>
    </location>
    <ligand>
        <name>substrate</name>
    </ligand>
</feature>
<evidence type="ECO:0000259" key="4">
    <source>
        <dbReference type="Pfam" id="PF08450"/>
    </source>
</evidence>
<feature type="binding site" evidence="3">
    <location>
        <position position="198"/>
    </location>
    <ligand>
        <name>a divalent metal cation</name>
        <dbReference type="ChEBI" id="CHEBI:60240"/>
    </ligand>
</feature>
<comment type="cofactor">
    <cofactor evidence="3">
        <name>Zn(2+)</name>
        <dbReference type="ChEBI" id="CHEBI:29105"/>
    </cofactor>
    <text evidence="3">Binds 1 divalent metal cation per subunit.</text>
</comment>
<evidence type="ECO:0000313" key="5">
    <source>
        <dbReference type="EMBL" id="PSJ64312.1"/>
    </source>
</evidence>
<evidence type="ECO:0000313" key="6">
    <source>
        <dbReference type="Proteomes" id="UP000241229"/>
    </source>
</evidence>
<dbReference type="GO" id="GO:0004341">
    <property type="term" value="F:gluconolactonase activity"/>
    <property type="evidence" value="ECO:0007669"/>
    <property type="project" value="TreeGrafter"/>
</dbReference>